<evidence type="ECO:0000313" key="1">
    <source>
        <dbReference type="EMBL" id="GAG81121.1"/>
    </source>
</evidence>
<accession>X1C9U1</accession>
<organism evidence="1">
    <name type="scientific">marine sediment metagenome</name>
    <dbReference type="NCBI Taxonomy" id="412755"/>
    <lineage>
        <taxon>unclassified sequences</taxon>
        <taxon>metagenomes</taxon>
        <taxon>ecological metagenomes</taxon>
    </lineage>
</organism>
<gene>
    <name evidence="1" type="ORF">S01H4_29548</name>
</gene>
<sequence length="48" mass="5644">METIHLLRSPKNANRLLKALNRALKQTEVPQTIEDFRKEIGLEKKDQK</sequence>
<proteinExistence type="predicted"/>
<reference evidence="1" key="1">
    <citation type="journal article" date="2014" name="Front. Microbiol.">
        <title>High frequency of phylogenetically diverse reductive dehalogenase-homologous genes in deep subseafloor sedimentary metagenomes.</title>
        <authorList>
            <person name="Kawai M."/>
            <person name="Futagami T."/>
            <person name="Toyoda A."/>
            <person name="Takaki Y."/>
            <person name="Nishi S."/>
            <person name="Hori S."/>
            <person name="Arai W."/>
            <person name="Tsubouchi T."/>
            <person name="Morono Y."/>
            <person name="Uchiyama I."/>
            <person name="Ito T."/>
            <person name="Fujiyama A."/>
            <person name="Inagaki F."/>
            <person name="Takami H."/>
        </authorList>
    </citation>
    <scope>NUCLEOTIDE SEQUENCE</scope>
    <source>
        <strain evidence="1">Expedition CK06-06</strain>
    </source>
</reference>
<dbReference type="AlphaFoldDB" id="X1C9U1"/>
<protein>
    <submittedName>
        <fullName evidence="1">Uncharacterized protein</fullName>
    </submittedName>
</protein>
<dbReference type="Gene3D" id="1.10.1220.170">
    <property type="match status" value="1"/>
</dbReference>
<comment type="caution">
    <text evidence="1">The sequence shown here is derived from an EMBL/GenBank/DDBJ whole genome shotgun (WGS) entry which is preliminary data.</text>
</comment>
<name>X1C9U1_9ZZZZ</name>
<dbReference type="EMBL" id="BART01015177">
    <property type="protein sequence ID" value="GAG81121.1"/>
    <property type="molecule type" value="Genomic_DNA"/>
</dbReference>